<evidence type="ECO:0000259" key="3">
    <source>
        <dbReference type="Pfam" id="PF08719"/>
    </source>
</evidence>
<keyword evidence="5" id="KW-1185">Reference proteome</keyword>
<dbReference type="InterPro" id="IPR012816">
    <property type="entry name" value="NADAR"/>
</dbReference>
<dbReference type="Proteomes" id="UP001273505">
    <property type="component" value="Unassembled WGS sequence"/>
</dbReference>
<dbReference type="CDD" id="cd15457">
    <property type="entry name" value="NADAR"/>
    <property type="match status" value="1"/>
</dbReference>
<evidence type="ECO:0000313" key="4">
    <source>
        <dbReference type="EMBL" id="MDX6849067.1"/>
    </source>
</evidence>
<reference evidence="4 5" key="1">
    <citation type="submission" date="2023-11" db="EMBL/GenBank/DDBJ databases">
        <title>Gilvimarinus fulvus sp. nov., isolated from the surface of Kelp.</title>
        <authorList>
            <person name="Sun Y.Y."/>
            <person name="Gong Y."/>
            <person name="Du Z.J."/>
        </authorList>
    </citation>
    <scope>NUCLEOTIDE SEQUENCE [LARGE SCALE GENOMIC DNA]</scope>
    <source>
        <strain evidence="4 5">SDUM040013</strain>
    </source>
</reference>
<evidence type="ECO:0000256" key="2">
    <source>
        <dbReference type="ARBA" id="ARBA00000751"/>
    </source>
</evidence>
<dbReference type="Gene3D" id="1.10.357.40">
    <property type="entry name" value="YbiA-like"/>
    <property type="match status" value="1"/>
</dbReference>
<comment type="catalytic activity">
    <reaction evidence="2">
        <text>2,5-diamino-6-hydroxy-4-(5-phosphoribosylamino)-pyrimidine + H2O = 2,5,6-triamino-4-hydroxypyrimidine + D-ribose 5-phosphate</text>
        <dbReference type="Rhea" id="RHEA:23436"/>
        <dbReference type="ChEBI" id="CHEBI:15377"/>
        <dbReference type="ChEBI" id="CHEBI:58614"/>
        <dbReference type="ChEBI" id="CHEBI:78346"/>
        <dbReference type="ChEBI" id="CHEBI:137796"/>
    </reaction>
</comment>
<comment type="catalytic activity">
    <reaction evidence="1">
        <text>5-amino-6-(5-phospho-D-ribosylamino)uracil + H2O = 5,6-diaminouracil + D-ribose 5-phosphate</text>
        <dbReference type="Rhea" id="RHEA:55020"/>
        <dbReference type="ChEBI" id="CHEBI:15377"/>
        <dbReference type="ChEBI" id="CHEBI:46252"/>
        <dbReference type="ChEBI" id="CHEBI:58453"/>
        <dbReference type="ChEBI" id="CHEBI:78346"/>
    </reaction>
</comment>
<dbReference type="SUPFAM" id="SSF143990">
    <property type="entry name" value="YbiA-like"/>
    <property type="match status" value="1"/>
</dbReference>
<comment type="caution">
    <text evidence="4">The sequence shown here is derived from an EMBL/GenBank/DDBJ whole genome shotgun (WGS) entry which is preliminary data.</text>
</comment>
<proteinExistence type="predicted"/>
<gene>
    <name evidence="4" type="ORF">SCD92_06825</name>
</gene>
<evidence type="ECO:0000256" key="1">
    <source>
        <dbReference type="ARBA" id="ARBA00000022"/>
    </source>
</evidence>
<name>A0ABU4RW29_9GAMM</name>
<protein>
    <submittedName>
        <fullName evidence="4">NADAR family protein</fullName>
    </submittedName>
</protein>
<dbReference type="Pfam" id="PF08719">
    <property type="entry name" value="NADAR"/>
    <property type="match status" value="1"/>
</dbReference>
<dbReference type="NCBIfam" id="TIGR02464">
    <property type="entry name" value="ribofla_fusion"/>
    <property type="match status" value="1"/>
</dbReference>
<dbReference type="InterPro" id="IPR037238">
    <property type="entry name" value="YbiA-like_sf"/>
</dbReference>
<organism evidence="4 5">
    <name type="scientific">Gilvimarinus gilvus</name>
    <dbReference type="NCBI Taxonomy" id="3058038"/>
    <lineage>
        <taxon>Bacteria</taxon>
        <taxon>Pseudomonadati</taxon>
        <taxon>Pseudomonadota</taxon>
        <taxon>Gammaproteobacteria</taxon>
        <taxon>Cellvibrionales</taxon>
        <taxon>Cellvibrionaceae</taxon>
        <taxon>Gilvimarinus</taxon>
    </lineage>
</organism>
<feature type="domain" description="NADAR" evidence="3">
    <location>
        <begin position="10"/>
        <end position="151"/>
    </location>
</feature>
<evidence type="ECO:0000313" key="5">
    <source>
        <dbReference type="Proteomes" id="UP001273505"/>
    </source>
</evidence>
<accession>A0ABU4RW29</accession>
<dbReference type="EMBL" id="JAXAFO010000009">
    <property type="protein sequence ID" value="MDX6849067.1"/>
    <property type="molecule type" value="Genomic_DNA"/>
</dbReference>
<sequence length="157" mass="18264">MSLFISAKEDAHYFSMDDVANGWSRVSEHGFELDGEYWPTVEHYYQAMKFDNASDKDAVKAAKTARQARKVGGGWFKKKRPDWKQVELTVMTRAVYIKMRTHPEIASLLLATQEQMLVEDSQFDYFWGCGRDKRGTNHYGQILMNVRDKLRLLKSES</sequence>
<dbReference type="RefSeq" id="WP_302722680.1">
    <property type="nucleotide sequence ID" value="NZ_JAULRU010000569.1"/>
</dbReference>